<evidence type="ECO:0000313" key="14">
    <source>
        <dbReference type="Proteomes" id="UP000199695"/>
    </source>
</evidence>
<evidence type="ECO:0000256" key="2">
    <source>
        <dbReference type="ARBA" id="ARBA00006521"/>
    </source>
</evidence>
<dbReference type="RefSeq" id="WP_089965685.1">
    <property type="nucleotide sequence ID" value="NZ_FOCQ01000003.1"/>
</dbReference>
<dbReference type="InterPro" id="IPR036895">
    <property type="entry name" value="Uracil-DNA_glycosylase-like_sf"/>
</dbReference>
<evidence type="ECO:0000256" key="1">
    <source>
        <dbReference type="ARBA" id="ARBA00001400"/>
    </source>
</evidence>
<keyword evidence="5" id="KW-0004">4Fe-4S</keyword>
<keyword evidence="9" id="KW-0408">Iron</keyword>
<keyword evidence="11" id="KW-0234">DNA repair</keyword>
<protein>
    <recommendedName>
        <fullName evidence="4">Type-4 uracil-DNA glycosylase</fullName>
        <ecNumber evidence="3">3.2.2.27</ecNumber>
    </recommendedName>
</protein>
<comment type="catalytic activity">
    <reaction evidence="1">
        <text>Hydrolyzes single-stranded DNA or mismatched double-stranded DNA and polynucleotides, releasing free uracil.</text>
        <dbReference type="EC" id="3.2.2.27"/>
    </reaction>
</comment>
<dbReference type="SUPFAM" id="SSF52141">
    <property type="entry name" value="Uracil-DNA glycosylase-like"/>
    <property type="match status" value="1"/>
</dbReference>
<comment type="similarity">
    <text evidence="2">Belongs to the uracil-DNA glycosylase (UDG) superfamily. Type 4 (UDGa) family.</text>
</comment>
<dbReference type="InterPro" id="IPR005122">
    <property type="entry name" value="Uracil-DNA_glycosylase-like"/>
</dbReference>
<dbReference type="GO" id="GO:0004844">
    <property type="term" value="F:uracil DNA N-glycosylase activity"/>
    <property type="evidence" value="ECO:0007669"/>
    <property type="project" value="UniProtKB-EC"/>
</dbReference>
<dbReference type="InterPro" id="IPR005273">
    <property type="entry name" value="Ura-DNA_glyco_family4"/>
</dbReference>
<dbReference type="GO" id="GO:0046872">
    <property type="term" value="F:metal ion binding"/>
    <property type="evidence" value="ECO:0007669"/>
    <property type="project" value="UniProtKB-KW"/>
</dbReference>
<feature type="domain" description="Uracil-DNA glycosylase-like" evidence="12">
    <location>
        <begin position="35"/>
        <end position="181"/>
    </location>
</feature>
<evidence type="ECO:0000313" key="13">
    <source>
        <dbReference type="EMBL" id="SEM91301.1"/>
    </source>
</evidence>
<evidence type="ECO:0000256" key="7">
    <source>
        <dbReference type="ARBA" id="ARBA00022763"/>
    </source>
</evidence>
<dbReference type="GO" id="GO:0006281">
    <property type="term" value="P:DNA repair"/>
    <property type="evidence" value="ECO:0007669"/>
    <property type="project" value="UniProtKB-KW"/>
</dbReference>
<dbReference type="PANTHER" id="PTHR33693">
    <property type="entry name" value="TYPE-5 URACIL-DNA GLYCOSYLASE"/>
    <property type="match status" value="1"/>
</dbReference>
<dbReference type="InterPro" id="IPR051536">
    <property type="entry name" value="UDG_Type-4/5"/>
</dbReference>
<dbReference type="Proteomes" id="UP000199695">
    <property type="component" value="Unassembled WGS sequence"/>
</dbReference>
<evidence type="ECO:0000256" key="9">
    <source>
        <dbReference type="ARBA" id="ARBA00023004"/>
    </source>
</evidence>
<dbReference type="AlphaFoldDB" id="A0A1H8C7X5"/>
<keyword evidence="6" id="KW-0479">Metal-binding</keyword>
<evidence type="ECO:0000256" key="11">
    <source>
        <dbReference type="ARBA" id="ARBA00023204"/>
    </source>
</evidence>
<dbReference type="NCBIfam" id="TIGR00758">
    <property type="entry name" value="UDG_fam4"/>
    <property type="match status" value="1"/>
</dbReference>
<proteinExistence type="inferred from homology"/>
<reference evidence="13 14" key="1">
    <citation type="submission" date="2016-10" db="EMBL/GenBank/DDBJ databases">
        <authorList>
            <person name="de Groot N.N."/>
        </authorList>
    </citation>
    <scope>NUCLEOTIDE SEQUENCE [LARGE SCALE GENOMIC DNA]</scope>
    <source>
        <strain evidence="13 14">DSM 46701</strain>
    </source>
</reference>
<evidence type="ECO:0000256" key="3">
    <source>
        <dbReference type="ARBA" id="ARBA00012030"/>
    </source>
</evidence>
<keyword evidence="14" id="KW-1185">Reference proteome</keyword>
<evidence type="ECO:0000256" key="5">
    <source>
        <dbReference type="ARBA" id="ARBA00022485"/>
    </source>
</evidence>
<dbReference type="GO" id="GO:0051539">
    <property type="term" value="F:4 iron, 4 sulfur cluster binding"/>
    <property type="evidence" value="ECO:0007669"/>
    <property type="project" value="UniProtKB-KW"/>
</dbReference>
<dbReference type="STRING" id="1173111.SAMN05444955_103136"/>
<sequence length="191" mass="21132">MTTHIARLEAIADLEALKAACLRVFSPAEGEQVVFGEGPERARLMMIGEAPGEQEAESGRPFVGNAGRLLDKYLAEAGMDRGEVYITNVLKVRPPGNRTPRKSEIKEALPFLLRQIELVHPVILVCLGSISVQAVIDPKAKITEIRGKWVEKDGLQIMPTFHPSAVFHDESKREGLKRDLKEAGKRLKSLE</sequence>
<keyword evidence="8" id="KW-0378">Hydrolase</keyword>
<dbReference type="CDD" id="cd10030">
    <property type="entry name" value="UDG-F4_TTUDGA_SPO1dp_like"/>
    <property type="match status" value="1"/>
</dbReference>
<dbReference type="PANTHER" id="PTHR33693:SF1">
    <property type="entry name" value="TYPE-4 URACIL-DNA GLYCOSYLASE"/>
    <property type="match status" value="1"/>
</dbReference>
<dbReference type="SMART" id="SM00987">
    <property type="entry name" value="UreE_C"/>
    <property type="match status" value="1"/>
</dbReference>
<evidence type="ECO:0000256" key="10">
    <source>
        <dbReference type="ARBA" id="ARBA00023014"/>
    </source>
</evidence>
<keyword evidence="10" id="KW-0411">Iron-sulfur</keyword>
<name>A0A1H8C7X5_9BACL</name>
<keyword evidence="7" id="KW-0227">DNA damage</keyword>
<accession>A0A1H8C7X5</accession>
<dbReference type="OrthoDB" id="5290748at2"/>
<dbReference type="SMART" id="SM00986">
    <property type="entry name" value="UDG"/>
    <property type="match status" value="1"/>
</dbReference>
<organism evidence="13 14">
    <name type="scientific">Lihuaxuella thermophila</name>
    <dbReference type="NCBI Taxonomy" id="1173111"/>
    <lineage>
        <taxon>Bacteria</taxon>
        <taxon>Bacillati</taxon>
        <taxon>Bacillota</taxon>
        <taxon>Bacilli</taxon>
        <taxon>Bacillales</taxon>
        <taxon>Thermoactinomycetaceae</taxon>
        <taxon>Lihuaxuella</taxon>
    </lineage>
</organism>
<gene>
    <name evidence="13" type="ORF">SAMN05444955_103136</name>
</gene>
<dbReference type="EMBL" id="FOCQ01000003">
    <property type="protein sequence ID" value="SEM91301.1"/>
    <property type="molecule type" value="Genomic_DNA"/>
</dbReference>
<evidence type="ECO:0000259" key="12">
    <source>
        <dbReference type="SMART" id="SM00986"/>
    </source>
</evidence>
<evidence type="ECO:0000256" key="6">
    <source>
        <dbReference type="ARBA" id="ARBA00022723"/>
    </source>
</evidence>
<dbReference type="Gene3D" id="3.40.470.10">
    <property type="entry name" value="Uracil-DNA glycosylase-like domain"/>
    <property type="match status" value="1"/>
</dbReference>
<evidence type="ECO:0000256" key="4">
    <source>
        <dbReference type="ARBA" id="ARBA00019403"/>
    </source>
</evidence>
<evidence type="ECO:0000256" key="8">
    <source>
        <dbReference type="ARBA" id="ARBA00022801"/>
    </source>
</evidence>
<dbReference type="EC" id="3.2.2.27" evidence="3"/>
<dbReference type="Pfam" id="PF03167">
    <property type="entry name" value="UDG"/>
    <property type="match status" value="1"/>
</dbReference>